<dbReference type="GO" id="GO:0005886">
    <property type="term" value="C:plasma membrane"/>
    <property type="evidence" value="ECO:0007669"/>
    <property type="project" value="TreeGrafter"/>
</dbReference>
<keyword evidence="9 13" id="KW-0472">Membrane</keyword>
<evidence type="ECO:0000256" key="13">
    <source>
        <dbReference type="SAM" id="Phobius"/>
    </source>
</evidence>
<evidence type="ECO:0000256" key="9">
    <source>
        <dbReference type="ARBA" id="ARBA00023136"/>
    </source>
</evidence>
<feature type="transmembrane region" description="Helical" evidence="13">
    <location>
        <begin position="76"/>
        <end position="94"/>
    </location>
</feature>
<evidence type="ECO:0000256" key="1">
    <source>
        <dbReference type="ARBA" id="ARBA00004141"/>
    </source>
</evidence>
<dbReference type="GO" id="GO:0015280">
    <property type="term" value="F:ligand-gated sodium channel activity"/>
    <property type="evidence" value="ECO:0007669"/>
    <property type="project" value="TreeGrafter"/>
</dbReference>
<keyword evidence="8 12" id="KW-0406">Ion transport</keyword>
<evidence type="ECO:0000256" key="4">
    <source>
        <dbReference type="ARBA" id="ARBA00022461"/>
    </source>
</evidence>
<protein>
    <submittedName>
        <fullName evidence="14">(Mediterranean fruit fly) hypothetical protein</fullName>
    </submittedName>
</protein>
<reference evidence="14" key="1">
    <citation type="submission" date="2020-11" db="EMBL/GenBank/DDBJ databases">
        <authorList>
            <person name="Whitehead M."/>
        </authorList>
    </citation>
    <scope>NUCLEOTIDE SEQUENCE</scope>
    <source>
        <strain evidence="14">EGII</strain>
    </source>
</reference>
<keyword evidence="5 12" id="KW-0812">Transmembrane</keyword>
<evidence type="ECO:0000256" key="11">
    <source>
        <dbReference type="ARBA" id="ARBA00023303"/>
    </source>
</evidence>
<keyword evidence="4 12" id="KW-0894">Sodium channel</keyword>
<dbReference type="InterPro" id="IPR001873">
    <property type="entry name" value="ENaC"/>
</dbReference>
<name>A0A811U524_CERCA</name>
<comment type="caution">
    <text evidence="14">The sequence shown here is derived from an EMBL/GenBank/DDBJ whole genome shotgun (WGS) entry which is preliminary data.</text>
</comment>
<evidence type="ECO:0000256" key="3">
    <source>
        <dbReference type="ARBA" id="ARBA00022448"/>
    </source>
</evidence>
<keyword evidence="10 12" id="KW-0739">Sodium transport</keyword>
<evidence type="ECO:0000313" key="14">
    <source>
        <dbReference type="EMBL" id="CAD6993458.1"/>
    </source>
</evidence>
<keyword evidence="6 13" id="KW-1133">Transmembrane helix</keyword>
<dbReference type="OrthoDB" id="6436100at2759"/>
<evidence type="ECO:0000256" key="6">
    <source>
        <dbReference type="ARBA" id="ARBA00022989"/>
    </source>
</evidence>
<evidence type="ECO:0000256" key="2">
    <source>
        <dbReference type="ARBA" id="ARBA00007193"/>
    </source>
</evidence>
<proteinExistence type="inferred from homology"/>
<dbReference type="AlphaFoldDB" id="A0A811U524"/>
<feature type="non-terminal residue" evidence="14">
    <location>
        <position position="1"/>
    </location>
</feature>
<dbReference type="Gene3D" id="2.60.470.10">
    <property type="entry name" value="Acid-sensing ion channels like domains"/>
    <property type="match status" value="1"/>
</dbReference>
<evidence type="ECO:0000256" key="7">
    <source>
        <dbReference type="ARBA" id="ARBA00023053"/>
    </source>
</evidence>
<dbReference type="PANTHER" id="PTHR11690:SF253">
    <property type="entry name" value="PICKPOCKET 18-RELATED"/>
    <property type="match status" value="1"/>
</dbReference>
<dbReference type="EMBL" id="CAJHJT010000001">
    <property type="protein sequence ID" value="CAD6993458.1"/>
    <property type="molecule type" value="Genomic_DNA"/>
</dbReference>
<comment type="subcellular location">
    <subcellularLocation>
        <location evidence="1">Membrane</location>
        <topology evidence="1">Multi-pass membrane protein</topology>
    </subcellularLocation>
</comment>
<keyword evidence="3 12" id="KW-0813">Transport</keyword>
<evidence type="ECO:0000256" key="12">
    <source>
        <dbReference type="RuleBase" id="RU000679"/>
    </source>
</evidence>
<sequence length="501" mass="58569">MATSFPRRTRNQSNKVVPPFVVGRAPWWQPVEAAARFREGKRKISFANALKDFLQNVSFHCYGKLVEPHRRFHERFFWIIFHLTMLSIMIVFLWKTQVFGGQFLSTTLFDPMYPIQNVPFPTFSICSLNRMSNSSVTAYAERLNMKDPAKRGVNYFYAHIKKLSYPYSKRIENDDNFEDFLEFQNFLDVYDTKDTEVFYNTRSRMIELTPNCTDILVHCRLAGEDFDCMTKFTETLTANGLCCTFNEDGLYSKPRPPSLSFFKEQKGLTLLLNSANKDEFFKQSYSAGFVFYIHSHGYYPEVSSGSVKERFVQTAMHTYLSIVPSIMETVSEARILSPSVRKCYFDDEQPRYFGKQYSANNCITRCRMHSMLVLCNCLLFMYPEELLTVGTDYVYCTLRHKACLERYYFKWSNVITVRANIPGLEREMEDSLYCPECLPVCTSVRYDVRSNALPLTLYNKHTFPEIAALNMTSLALTKVYFSVSHVQIFRRILKDTWFEVL</sequence>
<gene>
    <name evidence="14" type="ORF">CCAP1982_LOCUS2271</name>
</gene>
<evidence type="ECO:0000256" key="10">
    <source>
        <dbReference type="ARBA" id="ARBA00023201"/>
    </source>
</evidence>
<dbReference type="Pfam" id="PF00858">
    <property type="entry name" value="ASC"/>
    <property type="match status" value="1"/>
</dbReference>
<keyword evidence="7" id="KW-0915">Sodium</keyword>
<evidence type="ECO:0000256" key="5">
    <source>
        <dbReference type="ARBA" id="ARBA00022692"/>
    </source>
</evidence>
<keyword evidence="11 12" id="KW-0407">Ion channel</keyword>
<accession>A0A811U524</accession>
<organism evidence="14 15">
    <name type="scientific">Ceratitis capitata</name>
    <name type="common">Mediterranean fruit fly</name>
    <name type="synonym">Tephritis capitata</name>
    <dbReference type="NCBI Taxonomy" id="7213"/>
    <lineage>
        <taxon>Eukaryota</taxon>
        <taxon>Metazoa</taxon>
        <taxon>Ecdysozoa</taxon>
        <taxon>Arthropoda</taxon>
        <taxon>Hexapoda</taxon>
        <taxon>Insecta</taxon>
        <taxon>Pterygota</taxon>
        <taxon>Neoptera</taxon>
        <taxon>Endopterygota</taxon>
        <taxon>Diptera</taxon>
        <taxon>Brachycera</taxon>
        <taxon>Muscomorpha</taxon>
        <taxon>Tephritoidea</taxon>
        <taxon>Tephritidae</taxon>
        <taxon>Ceratitis</taxon>
        <taxon>Ceratitis</taxon>
    </lineage>
</organism>
<evidence type="ECO:0000313" key="15">
    <source>
        <dbReference type="Proteomes" id="UP000606786"/>
    </source>
</evidence>
<dbReference type="PANTHER" id="PTHR11690">
    <property type="entry name" value="AMILORIDE-SENSITIVE SODIUM CHANNEL-RELATED"/>
    <property type="match status" value="1"/>
</dbReference>
<dbReference type="Proteomes" id="UP000606786">
    <property type="component" value="Unassembled WGS sequence"/>
</dbReference>
<keyword evidence="15" id="KW-1185">Reference proteome</keyword>
<evidence type="ECO:0000256" key="8">
    <source>
        <dbReference type="ARBA" id="ARBA00023065"/>
    </source>
</evidence>
<comment type="similarity">
    <text evidence="2 12">Belongs to the amiloride-sensitive sodium channel (TC 1.A.6) family.</text>
</comment>